<name>A0A3D3QZF0_9PLAN</name>
<accession>A0A3D3QZF0</accession>
<proteinExistence type="predicted"/>
<comment type="caution">
    <text evidence="2">The sequence shown here is derived from an EMBL/GenBank/DDBJ whole genome shotgun (WGS) entry which is preliminary data.</text>
</comment>
<reference evidence="2 3" key="1">
    <citation type="journal article" date="2018" name="Nat. Biotechnol.">
        <title>A standardized bacterial taxonomy based on genome phylogeny substantially revises the tree of life.</title>
        <authorList>
            <person name="Parks D.H."/>
            <person name="Chuvochina M."/>
            <person name="Waite D.W."/>
            <person name="Rinke C."/>
            <person name="Skarshewski A."/>
            <person name="Chaumeil P.A."/>
            <person name="Hugenholtz P."/>
        </authorList>
    </citation>
    <scope>NUCLEOTIDE SEQUENCE [LARGE SCALE GENOMIC DNA]</scope>
    <source>
        <strain evidence="2">UBA9375</strain>
    </source>
</reference>
<organism evidence="2 3">
    <name type="scientific">Gimesia maris</name>
    <dbReference type="NCBI Taxonomy" id="122"/>
    <lineage>
        <taxon>Bacteria</taxon>
        <taxon>Pseudomonadati</taxon>
        <taxon>Planctomycetota</taxon>
        <taxon>Planctomycetia</taxon>
        <taxon>Planctomycetales</taxon>
        <taxon>Planctomycetaceae</taxon>
        <taxon>Gimesia</taxon>
    </lineage>
</organism>
<dbReference type="Proteomes" id="UP000263642">
    <property type="component" value="Unassembled WGS sequence"/>
</dbReference>
<feature type="region of interest" description="Disordered" evidence="1">
    <location>
        <begin position="76"/>
        <end position="100"/>
    </location>
</feature>
<evidence type="ECO:0000256" key="1">
    <source>
        <dbReference type="SAM" id="MobiDB-lite"/>
    </source>
</evidence>
<evidence type="ECO:0000313" key="2">
    <source>
        <dbReference type="EMBL" id="HCO21869.1"/>
    </source>
</evidence>
<protein>
    <submittedName>
        <fullName evidence="2">Molybdenum-pterin-binding protein</fullName>
    </submittedName>
</protein>
<evidence type="ECO:0000313" key="3">
    <source>
        <dbReference type="Proteomes" id="UP000263642"/>
    </source>
</evidence>
<sequence length="100" mass="11651">MATDWLTAQQAAEELGISVLTFYDWLAQSDRGEFVLRGNAVEIKYFQGGRRGQGRIRIEINEIKRLKEEMRVKPQMRFQRRRPTNSEQFPGITVPLGRPD</sequence>
<dbReference type="AlphaFoldDB" id="A0A3D3QZF0"/>
<gene>
    <name evidence="2" type="ORF">DIT97_01905</name>
</gene>
<dbReference type="EMBL" id="DQAY01000015">
    <property type="protein sequence ID" value="HCO21869.1"/>
    <property type="molecule type" value="Genomic_DNA"/>
</dbReference>